<evidence type="ECO:0000256" key="1">
    <source>
        <dbReference type="SAM" id="Phobius"/>
    </source>
</evidence>
<keyword evidence="1" id="KW-0812">Transmembrane</keyword>
<dbReference type="Proteomes" id="UP001260072">
    <property type="component" value="Unassembled WGS sequence"/>
</dbReference>
<comment type="caution">
    <text evidence="2">The sequence shown here is derived from an EMBL/GenBank/DDBJ whole genome shotgun (WGS) entry which is preliminary data.</text>
</comment>
<keyword evidence="1" id="KW-1133">Transmembrane helix</keyword>
<protein>
    <submittedName>
        <fullName evidence="2">Uncharacterized protein</fullName>
    </submittedName>
</protein>
<gene>
    <name evidence="2" type="ORF">RH861_12015</name>
</gene>
<name>A0ABU1FN14_9MICO</name>
<keyword evidence="3" id="KW-1185">Reference proteome</keyword>
<evidence type="ECO:0000313" key="3">
    <source>
        <dbReference type="Proteomes" id="UP001260072"/>
    </source>
</evidence>
<feature type="transmembrane region" description="Helical" evidence="1">
    <location>
        <begin position="31"/>
        <end position="53"/>
    </location>
</feature>
<sequence length="111" mass="11083">MQLPIAAVLLVVCLPALIVTSLPGVASGAGAAALAWMGLAMAGPFAVSGAMLRAGSDWRLYWAPPVGARLPGRLLGLAASVLGIATLSVFLTIVAVWVLFFVAASVGALLG</sequence>
<evidence type="ECO:0000313" key="2">
    <source>
        <dbReference type="EMBL" id="MDR5692786.1"/>
    </source>
</evidence>
<keyword evidence="1" id="KW-0472">Membrane</keyword>
<accession>A0ABU1FN14</accession>
<organism evidence="2 3">
    <name type="scientific">Agromyces indicus</name>
    <dbReference type="NCBI Taxonomy" id="758919"/>
    <lineage>
        <taxon>Bacteria</taxon>
        <taxon>Bacillati</taxon>
        <taxon>Actinomycetota</taxon>
        <taxon>Actinomycetes</taxon>
        <taxon>Micrococcales</taxon>
        <taxon>Microbacteriaceae</taxon>
        <taxon>Agromyces</taxon>
    </lineage>
</organism>
<dbReference type="EMBL" id="JAVKGS010000003">
    <property type="protein sequence ID" value="MDR5692786.1"/>
    <property type="molecule type" value="Genomic_DNA"/>
</dbReference>
<proteinExistence type="predicted"/>
<reference evidence="3" key="1">
    <citation type="submission" date="2023-07" db="EMBL/GenBank/DDBJ databases">
        <title>Description of three actinobacteria isolated from air of manufacturing shop in a pharmaceutical factory.</title>
        <authorList>
            <person name="Zhang D.-F."/>
        </authorList>
    </citation>
    <scope>NUCLEOTIDE SEQUENCE [LARGE SCALE GENOMIC DNA]</scope>
    <source>
        <strain evidence="3">CCTCC AB 2011122</strain>
    </source>
</reference>
<feature type="transmembrane region" description="Helical" evidence="1">
    <location>
        <begin position="74"/>
        <end position="103"/>
    </location>
</feature>
<dbReference type="RefSeq" id="WP_310521160.1">
    <property type="nucleotide sequence ID" value="NZ_BAABBS010000001.1"/>
</dbReference>